<dbReference type="Gene3D" id="6.10.250.660">
    <property type="match status" value="2"/>
</dbReference>
<dbReference type="RefSeq" id="WP_223907081.1">
    <property type="nucleotide sequence ID" value="NZ_AP025017.1"/>
</dbReference>
<sequence>MAVLTADDVMAWRFQTTMLRAGYDQGVVDIFLDRVVDALRAREAQAGDDPGTLAGILTSQEVRATRLPRGRFRQGYLKEEVDALMAQIADTLQAYEEHTRGSAPL</sequence>
<protein>
    <recommendedName>
        <fullName evidence="3">DivIVA domain-containing protein</fullName>
    </recommendedName>
</protein>
<proteinExistence type="predicted"/>
<name>A0ABM7UBN4_9ACTO</name>
<keyword evidence="2" id="KW-1185">Reference proteome</keyword>
<dbReference type="InterPro" id="IPR019933">
    <property type="entry name" value="DivIVA_domain"/>
</dbReference>
<evidence type="ECO:0000313" key="2">
    <source>
        <dbReference type="Proteomes" id="UP000824496"/>
    </source>
</evidence>
<evidence type="ECO:0000313" key="1">
    <source>
        <dbReference type="EMBL" id="BDA64743.1"/>
    </source>
</evidence>
<evidence type="ECO:0008006" key="3">
    <source>
        <dbReference type="Google" id="ProtNLM"/>
    </source>
</evidence>
<reference evidence="1 2" key="1">
    <citation type="submission" date="2021-08" db="EMBL/GenBank/DDBJ databases">
        <title>Whole genome sequence of novel Actinomyces species strain MAS-1.</title>
        <authorList>
            <person name="Saito M."/>
            <person name="Kuwahara N."/>
            <person name="Takizawa T."/>
            <person name="Gotouda H."/>
            <person name="Ochiai T."/>
        </authorList>
    </citation>
    <scope>NUCLEOTIDE SEQUENCE [LARGE SCALE GENOMIC DNA]</scope>
    <source>
        <strain evidence="1 2">MAS-1</strain>
    </source>
</reference>
<accession>A0ABM7UBN4</accession>
<organism evidence="1 2">
    <name type="scientific">Actinomyces capricornis</name>
    <dbReference type="NCBI Taxonomy" id="2755559"/>
    <lineage>
        <taxon>Bacteria</taxon>
        <taxon>Bacillati</taxon>
        <taxon>Actinomycetota</taxon>
        <taxon>Actinomycetes</taxon>
        <taxon>Actinomycetales</taxon>
        <taxon>Actinomycetaceae</taxon>
        <taxon>Actinomyces</taxon>
    </lineage>
</organism>
<dbReference type="Proteomes" id="UP000824496">
    <property type="component" value="Chromosome"/>
</dbReference>
<gene>
    <name evidence="1" type="ORF">MANAM107_15770</name>
</gene>
<dbReference type="EMBL" id="AP025017">
    <property type="protein sequence ID" value="BDA64743.1"/>
    <property type="molecule type" value="Genomic_DNA"/>
</dbReference>
<dbReference type="NCBIfam" id="TIGR03544">
    <property type="entry name" value="DivI1A_domain"/>
    <property type="match status" value="2"/>
</dbReference>